<proteinExistence type="predicted"/>
<dbReference type="Pfam" id="PF04433">
    <property type="entry name" value="SWIRM"/>
    <property type="match status" value="1"/>
</dbReference>
<keyword evidence="5" id="KW-0472">Membrane</keyword>
<dbReference type="InterPro" id="IPR017884">
    <property type="entry name" value="SANT_dom"/>
</dbReference>
<keyword evidence="2" id="KW-0238">DNA-binding</keyword>
<dbReference type="OrthoDB" id="118550at2759"/>
<keyword evidence="3" id="KW-0804">Transcription</keyword>
<keyword evidence="5" id="KW-0812">Transmembrane</keyword>
<dbReference type="eggNOG" id="KOG1279">
    <property type="taxonomic scope" value="Eukaryota"/>
</dbReference>
<dbReference type="PANTHER" id="PTHR12802:SF41">
    <property type="entry name" value="BRAHMA ASSOCIATED PROTEIN 155 KDA"/>
    <property type="match status" value="1"/>
</dbReference>
<evidence type="ECO:0000256" key="1">
    <source>
        <dbReference type="ARBA" id="ARBA00023015"/>
    </source>
</evidence>
<keyword evidence="4" id="KW-0539">Nucleus</keyword>
<name>G0QT56_ICHMU</name>
<gene>
    <name evidence="9" type="ORF">IMG5_106330</name>
</gene>
<dbReference type="Gene3D" id="1.10.10.60">
    <property type="entry name" value="Homeodomain-like"/>
    <property type="match status" value="1"/>
</dbReference>
<protein>
    <submittedName>
        <fullName evidence="9">Swi snf and rsc complex subunit ssr2, putative</fullName>
    </submittedName>
</protein>
<dbReference type="EMBL" id="GL983843">
    <property type="protein sequence ID" value="EGR31581.1"/>
    <property type="molecule type" value="Genomic_DNA"/>
</dbReference>
<keyword evidence="1" id="KW-0805">Transcription regulation</keyword>
<dbReference type="Gene3D" id="1.10.10.10">
    <property type="entry name" value="Winged helix-like DNA-binding domain superfamily/Winged helix DNA-binding domain"/>
    <property type="match status" value="1"/>
</dbReference>
<keyword evidence="5" id="KW-1133">Transmembrane helix</keyword>
<dbReference type="AlphaFoldDB" id="G0QT56"/>
<keyword evidence="10" id="KW-1185">Reference proteome</keyword>
<feature type="domain" description="SWIRM" evidence="7">
    <location>
        <begin position="86"/>
        <end position="182"/>
    </location>
</feature>
<dbReference type="SMART" id="SM00717">
    <property type="entry name" value="SANT"/>
    <property type="match status" value="1"/>
</dbReference>
<feature type="domain" description="SANT" evidence="8">
    <location>
        <begin position="304"/>
        <end position="355"/>
    </location>
</feature>
<evidence type="ECO:0000313" key="9">
    <source>
        <dbReference type="EMBL" id="EGR31581.1"/>
    </source>
</evidence>
<evidence type="ECO:0000256" key="3">
    <source>
        <dbReference type="ARBA" id="ARBA00023163"/>
    </source>
</evidence>
<dbReference type="Pfam" id="PF00249">
    <property type="entry name" value="Myb_DNA-binding"/>
    <property type="match status" value="1"/>
</dbReference>
<evidence type="ECO:0000256" key="5">
    <source>
        <dbReference type="SAM" id="Phobius"/>
    </source>
</evidence>
<dbReference type="STRING" id="857967.G0QT56"/>
<dbReference type="PROSITE" id="PS50090">
    <property type="entry name" value="MYB_LIKE"/>
    <property type="match status" value="1"/>
</dbReference>
<dbReference type="CDD" id="cd00167">
    <property type="entry name" value="SANT"/>
    <property type="match status" value="1"/>
</dbReference>
<feature type="transmembrane region" description="Helical" evidence="5">
    <location>
        <begin position="7"/>
        <end position="29"/>
    </location>
</feature>
<dbReference type="PROSITE" id="PS51293">
    <property type="entry name" value="SANT"/>
    <property type="match status" value="1"/>
</dbReference>
<accession>G0QT56</accession>
<sequence length="451" mass="54536">MYIYIYIYIYIQFILFFCFFQFNFIQIIAKVNNHKQNQKKRIFSYIKKKAKNLIYKILIILTKQKQKNIKLLYLHVLDGKKNFLFYFKYQYKNRLDLDKIHQIEKEALPEFFQGKPSKTPEIYKKYRNFIIMLYRENPRNYITATACRKNLAGDVCSILRIHAFLEHWGIINFSCDPKQNSQSILLQKPSLGNQSLYKFAEQQKHLELNGSINQENNEYDLIINSVKILSKNYRPICDFCGIICGFVWFQQKQIQENYPGMILCVKCYTDNNYPNILSDKDFDKHDIINKLQQQQQMQNSELKQTSKPWTNEETYKLLELIDQHQDNWDTIMQSISNRSREEIILHFLKLPIQNITKVNLFQNDSNQQKIGKYPYETICEEDPNIFSDYSNPIIQHVYIQIIQIIQIYIYINIFIFNFIYKYIYFQFYIQIQKQGCFIQKFIRQIQKTTRI</sequence>
<reference evidence="9 10" key="1">
    <citation type="submission" date="2011-07" db="EMBL/GenBank/DDBJ databases">
        <authorList>
            <person name="Coyne R."/>
            <person name="Brami D."/>
            <person name="Johnson J."/>
            <person name="Hostetler J."/>
            <person name="Hannick L."/>
            <person name="Clark T."/>
            <person name="Cassidy-Hanley D."/>
            <person name="Inman J."/>
        </authorList>
    </citation>
    <scope>NUCLEOTIDE SEQUENCE [LARGE SCALE GENOMIC DNA]</scope>
    <source>
        <strain evidence="9 10">G5</strain>
    </source>
</reference>
<feature type="transmembrane region" description="Helical" evidence="5">
    <location>
        <begin position="397"/>
        <end position="420"/>
    </location>
</feature>
<dbReference type="PANTHER" id="PTHR12802">
    <property type="entry name" value="SWI/SNF COMPLEX-RELATED"/>
    <property type="match status" value="1"/>
</dbReference>
<dbReference type="GeneID" id="14907741"/>
<dbReference type="InterPro" id="IPR001005">
    <property type="entry name" value="SANT/Myb"/>
</dbReference>
<feature type="domain" description="Myb-like" evidence="6">
    <location>
        <begin position="308"/>
        <end position="351"/>
    </location>
</feature>
<dbReference type="FunFam" id="1.10.10.10:FF:000020">
    <property type="entry name" value="SWI/SNF complex subunit SMARCC2 isoform c"/>
    <property type="match status" value="1"/>
</dbReference>
<dbReference type="SUPFAM" id="SSF46689">
    <property type="entry name" value="Homeodomain-like"/>
    <property type="match status" value="2"/>
</dbReference>
<evidence type="ECO:0000256" key="4">
    <source>
        <dbReference type="ARBA" id="ARBA00023242"/>
    </source>
</evidence>
<evidence type="ECO:0000256" key="2">
    <source>
        <dbReference type="ARBA" id="ARBA00023125"/>
    </source>
</evidence>
<dbReference type="InterPro" id="IPR036388">
    <property type="entry name" value="WH-like_DNA-bd_sf"/>
</dbReference>
<dbReference type="InParanoid" id="G0QT56"/>
<evidence type="ECO:0000259" key="7">
    <source>
        <dbReference type="PROSITE" id="PS50934"/>
    </source>
</evidence>
<dbReference type="PROSITE" id="PS50934">
    <property type="entry name" value="SWIRM"/>
    <property type="match status" value="1"/>
</dbReference>
<evidence type="ECO:0000259" key="6">
    <source>
        <dbReference type="PROSITE" id="PS50090"/>
    </source>
</evidence>
<dbReference type="GO" id="GO:0003677">
    <property type="term" value="F:DNA binding"/>
    <property type="evidence" value="ECO:0007669"/>
    <property type="project" value="UniProtKB-KW"/>
</dbReference>
<dbReference type="InterPro" id="IPR007526">
    <property type="entry name" value="SWIRM"/>
</dbReference>
<dbReference type="InterPro" id="IPR009057">
    <property type="entry name" value="Homeodomain-like_sf"/>
</dbReference>
<organism evidence="9 10">
    <name type="scientific">Ichthyophthirius multifiliis</name>
    <name type="common">White spot disease agent</name>
    <name type="synonym">Ich</name>
    <dbReference type="NCBI Taxonomy" id="5932"/>
    <lineage>
        <taxon>Eukaryota</taxon>
        <taxon>Sar</taxon>
        <taxon>Alveolata</taxon>
        <taxon>Ciliophora</taxon>
        <taxon>Intramacronucleata</taxon>
        <taxon>Oligohymenophorea</taxon>
        <taxon>Hymenostomatida</taxon>
        <taxon>Ophryoglenina</taxon>
        <taxon>Ichthyophthirius</taxon>
    </lineage>
</organism>
<dbReference type="Proteomes" id="UP000008983">
    <property type="component" value="Unassembled WGS sequence"/>
</dbReference>
<dbReference type="RefSeq" id="XP_004035067.1">
    <property type="nucleotide sequence ID" value="XM_004035019.1"/>
</dbReference>
<evidence type="ECO:0000313" key="10">
    <source>
        <dbReference type="Proteomes" id="UP000008983"/>
    </source>
</evidence>
<dbReference type="GO" id="GO:0005634">
    <property type="term" value="C:nucleus"/>
    <property type="evidence" value="ECO:0007669"/>
    <property type="project" value="UniProtKB-ARBA"/>
</dbReference>
<evidence type="ECO:0000259" key="8">
    <source>
        <dbReference type="PROSITE" id="PS51293"/>
    </source>
</evidence>